<dbReference type="EMBL" id="JACJVR010000089">
    <property type="protein sequence ID" value="MBB6694295.1"/>
    <property type="molecule type" value="Genomic_DNA"/>
</dbReference>
<gene>
    <name evidence="3" type="ORF">H7B90_23145</name>
</gene>
<keyword evidence="1 3" id="KW-0808">Transferase</keyword>
<keyword evidence="4" id="KW-1185">Reference proteome</keyword>
<comment type="caution">
    <text evidence="3">The sequence shown here is derived from an EMBL/GenBank/DDBJ whole genome shotgun (WGS) entry which is preliminary data.</text>
</comment>
<evidence type="ECO:0000256" key="1">
    <source>
        <dbReference type="ARBA" id="ARBA00022679"/>
    </source>
</evidence>
<dbReference type="GO" id="GO:0003810">
    <property type="term" value="F:protein-glutamine gamma-glutamyltransferase activity"/>
    <property type="evidence" value="ECO:0007669"/>
    <property type="project" value="InterPro"/>
</dbReference>
<protein>
    <submittedName>
        <fullName evidence="3">Protein-glutamine gamma-glutamyltransferase</fullName>
    </submittedName>
</protein>
<dbReference type="Pfam" id="PF20085">
    <property type="entry name" value="TGL"/>
    <property type="match status" value="1"/>
</dbReference>
<dbReference type="Proteomes" id="UP000553776">
    <property type="component" value="Unassembled WGS sequence"/>
</dbReference>
<evidence type="ECO:0000256" key="2">
    <source>
        <dbReference type="ARBA" id="ARBA00022969"/>
    </source>
</evidence>
<dbReference type="AlphaFoldDB" id="A0A841U194"/>
<sequence length="217" mass="24368">MELRAAIVSAAEALAGSGLRFEDFDKAACNEQLWHLTKEGGFRIREDAAPANGIRDIFSNGWRYATECATATVIAVYRGVLATMREPDFNSLFSGLLLYDWHTDSDLRLTVRQDAKESFPGDLLYFANPDFDPDDAIWRGENVVKISDNLYYGHPFGIVPGETIVAGLNRHRRPGSSVSAYLKDDVVYPDYAYLSQFAAVGDPRRIFARIGSRRYVW</sequence>
<reference evidence="3 4" key="1">
    <citation type="submission" date="2020-08" db="EMBL/GenBank/DDBJ databases">
        <title>Cohnella phylogeny.</title>
        <authorList>
            <person name="Dunlap C."/>
        </authorList>
    </citation>
    <scope>NUCLEOTIDE SEQUENCE [LARGE SCALE GENOMIC DNA]</scope>
    <source>
        <strain evidence="3 4">DSM 25239</strain>
    </source>
</reference>
<name>A0A841U194_9BACL</name>
<proteinExistence type="predicted"/>
<accession>A0A841U194</accession>
<dbReference type="InterPro" id="IPR020916">
    <property type="entry name" value="Gln_gamma-glutamylTfrase_bac"/>
</dbReference>
<organism evidence="3 4">
    <name type="scientific">Cohnella xylanilytica</name>
    <dbReference type="NCBI Taxonomy" id="557555"/>
    <lineage>
        <taxon>Bacteria</taxon>
        <taxon>Bacillati</taxon>
        <taxon>Bacillota</taxon>
        <taxon>Bacilli</taxon>
        <taxon>Bacillales</taxon>
        <taxon>Paenibacillaceae</taxon>
        <taxon>Cohnella</taxon>
    </lineage>
</organism>
<evidence type="ECO:0000313" key="3">
    <source>
        <dbReference type="EMBL" id="MBB6694295.1"/>
    </source>
</evidence>
<keyword evidence="2" id="KW-0749">Sporulation</keyword>
<evidence type="ECO:0000313" key="4">
    <source>
        <dbReference type="Proteomes" id="UP000553776"/>
    </source>
</evidence>
<dbReference type="GO" id="GO:0030435">
    <property type="term" value="P:sporulation resulting in formation of a cellular spore"/>
    <property type="evidence" value="ECO:0007669"/>
    <property type="project" value="UniProtKB-KW"/>
</dbReference>